<dbReference type="Pfam" id="PF01030">
    <property type="entry name" value="Recep_L_domain"/>
    <property type="match status" value="1"/>
</dbReference>
<evidence type="ECO:0000259" key="1">
    <source>
        <dbReference type="Pfam" id="PF01030"/>
    </source>
</evidence>
<feature type="domain" description="Receptor L-domain" evidence="1">
    <location>
        <begin position="22"/>
        <end position="126"/>
    </location>
</feature>
<dbReference type="InterPro" id="IPR000494">
    <property type="entry name" value="Rcpt_L-dom"/>
</dbReference>
<evidence type="ECO:0000313" key="2">
    <source>
        <dbReference type="EMBL" id="MEQ2175440.1"/>
    </source>
</evidence>
<name>A0ABV0NVX2_9TELE</name>
<reference evidence="2 3" key="1">
    <citation type="submission" date="2021-06" db="EMBL/GenBank/DDBJ databases">
        <authorList>
            <person name="Palmer J.M."/>
        </authorList>
    </citation>
    <scope>NUCLEOTIDE SEQUENCE [LARGE SCALE GENOMIC DNA]</scope>
    <source>
        <strain evidence="2 3">GA_2019</strain>
        <tissue evidence="2">Muscle</tissue>
    </source>
</reference>
<accession>A0ABV0NVX2</accession>
<comment type="caution">
    <text evidence="2">The sequence shown here is derived from an EMBL/GenBank/DDBJ whole genome shotgun (WGS) entry which is preliminary data.</text>
</comment>
<keyword evidence="3" id="KW-1185">Reference proteome</keyword>
<dbReference type="SUPFAM" id="SSF52058">
    <property type="entry name" value="L domain-like"/>
    <property type="match status" value="1"/>
</dbReference>
<sequence>MKLALPSSLENHYETLRLLYTGCQVIHGNLEITYLSGNPDLSFLQVNYLVSPPVCCLPPQGIIEVQGYVLVAHVSVDLVPLDNLRIIRGSQLYNSNYSLAVLDNQGLKTLRLRSLKGLLKSKHAKSQVFVSCSGSSALCDKLGLFIFTKRFEKSSGLVCPAEILLGGVSIWGNPQLCFPDPQSIIWRDTLDEQNTPHQSPHRLQSRAPNCELLIIIPVIFQFSTEQECAAQI</sequence>
<dbReference type="Proteomes" id="UP001476798">
    <property type="component" value="Unassembled WGS sequence"/>
</dbReference>
<dbReference type="InterPro" id="IPR036941">
    <property type="entry name" value="Rcpt_L-dom_sf"/>
</dbReference>
<gene>
    <name evidence="2" type="ORF">GOODEAATRI_017993</name>
</gene>
<protein>
    <recommendedName>
        <fullName evidence="1">Receptor L-domain domain-containing protein</fullName>
    </recommendedName>
</protein>
<organism evidence="2 3">
    <name type="scientific">Goodea atripinnis</name>
    <dbReference type="NCBI Taxonomy" id="208336"/>
    <lineage>
        <taxon>Eukaryota</taxon>
        <taxon>Metazoa</taxon>
        <taxon>Chordata</taxon>
        <taxon>Craniata</taxon>
        <taxon>Vertebrata</taxon>
        <taxon>Euteleostomi</taxon>
        <taxon>Actinopterygii</taxon>
        <taxon>Neopterygii</taxon>
        <taxon>Teleostei</taxon>
        <taxon>Neoteleostei</taxon>
        <taxon>Acanthomorphata</taxon>
        <taxon>Ovalentaria</taxon>
        <taxon>Atherinomorphae</taxon>
        <taxon>Cyprinodontiformes</taxon>
        <taxon>Goodeidae</taxon>
        <taxon>Goodea</taxon>
    </lineage>
</organism>
<dbReference type="Gene3D" id="3.80.20.20">
    <property type="entry name" value="Receptor L-domain"/>
    <property type="match status" value="1"/>
</dbReference>
<proteinExistence type="predicted"/>
<dbReference type="EMBL" id="JAHRIO010051477">
    <property type="protein sequence ID" value="MEQ2175440.1"/>
    <property type="molecule type" value="Genomic_DNA"/>
</dbReference>
<evidence type="ECO:0000313" key="3">
    <source>
        <dbReference type="Proteomes" id="UP001476798"/>
    </source>
</evidence>